<sequence length="196" mass="22755">MIKESQVIFIDNIPHDACNIPQLCQHFSKYGRIVGISISENKTSAQIIYNTRDEAKKVVSSTEPYANNRFVNISFHSKPFSSKADLRNFSDYKRIRTETAEVCSKIDSDLTKSVLNRLTIYKIQQSDEKTQIEKLKNEIEILYKEGLQSMTKMENAEGEEHEKLYNHILEISNQLQELEQKLSKLQETQIQIQIPK</sequence>
<dbReference type="InParanoid" id="A2DBB8"/>
<keyword evidence="3" id="KW-0175">Coiled coil</keyword>
<evidence type="ECO:0000256" key="2">
    <source>
        <dbReference type="PROSITE-ProRule" id="PRU00176"/>
    </source>
</evidence>
<feature type="domain" description="RRM" evidence="4">
    <location>
        <begin position="6"/>
        <end position="78"/>
    </location>
</feature>
<dbReference type="Gene3D" id="3.30.70.330">
    <property type="match status" value="1"/>
</dbReference>
<evidence type="ECO:0000313" key="6">
    <source>
        <dbReference type="Proteomes" id="UP000001542"/>
    </source>
</evidence>
<dbReference type="Proteomes" id="UP000001542">
    <property type="component" value="Unassembled WGS sequence"/>
</dbReference>
<dbReference type="VEuPathDB" id="TrichDB:TVAGG3_0508500"/>
<dbReference type="KEGG" id="tva:5468003"/>
<dbReference type="InterPro" id="IPR012677">
    <property type="entry name" value="Nucleotide-bd_a/b_plait_sf"/>
</dbReference>
<dbReference type="InterPro" id="IPR045137">
    <property type="entry name" value="RBM26/27"/>
</dbReference>
<name>A2DBB8_TRIV3</name>
<gene>
    <name evidence="5" type="ORF">TVAG_379270</name>
</gene>
<dbReference type="OrthoDB" id="443401at2759"/>
<accession>A2DBB8</accession>
<dbReference type="SMR" id="A2DBB8"/>
<reference evidence="5" key="1">
    <citation type="submission" date="2006-10" db="EMBL/GenBank/DDBJ databases">
        <authorList>
            <person name="Amadeo P."/>
            <person name="Zhao Q."/>
            <person name="Wortman J."/>
            <person name="Fraser-Liggett C."/>
            <person name="Carlton J."/>
        </authorList>
    </citation>
    <scope>NUCLEOTIDE SEQUENCE</scope>
    <source>
        <strain evidence="5">G3</strain>
    </source>
</reference>
<dbReference type="RefSeq" id="XP_001583434.1">
    <property type="nucleotide sequence ID" value="XM_001583384.1"/>
</dbReference>
<dbReference type="GO" id="GO:0003723">
    <property type="term" value="F:RNA binding"/>
    <property type="evidence" value="ECO:0007669"/>
    <property type="project" value="UniProtKB-UniRule"/>
</dbReference>
<dbReference type="PROSITE" id="PS50102">
    <property type="entry name" value="RRM"/>
    <property type="match status" value="1"/>
</dbReference>
<evidence type="ECO:0000313" key="5">
    <source>
        <dbReference type="EMBL" id="EAY22448.1"/>
    </source>
</evidence>
<dbReference type="CDD" id="cd12257">
    <property type="entry name" value="RRM1_RBM26_like"/>
    <property type="match status" value="1"/>
</dbReference>
<evidence type="ECO:0000256" key="3">
    <source>
        <dbReference type="SAM" id="Coils"/>
    </source>
</evidence>
<dbReference type="SUPFAM" id="SSF54928">
    <property type="entry name" value="RNA-binding domain, RBD"/>
    <property type="match status" value="1"/>
</dbReference>
<keyword evidence="1 2" id="KW-0694">RNA-binding</keyword>
<dbReference type="VEuPathDB" id="TrichDB:TVAG_379270"/>
<organism evidence="5 6">
    <name type="scientific">Trichomonas vaginalis (strain ATCC PRA-98 / G3)</name>
    <dbReference type="NCBI Taxonomy" id="412133"/>
    <lineage>
        <taxon>Eukaryota</taxon>
        <taxon>Metamonada</taxon>
        <taxon>Parabasalia</taxon>
        <taxon>Trichomonadida</taxon>
        <taxon>Trichomonadidae</taxon>
        <taxon>Trichomonas</taxon>
    </lineage>
</organism>
<protein>
    <recommendedName>
        <fullName evidence="4">RRM domain-containing protein</fullName>
    </recommendedName>
</protein>
<dbReference type="AlphaFoldDB" id="A2DBB8"/>
<evidence type="ECO:0000259" key="4">
    <source>
        <dbReference type="PROSITE" id="PS50102"/>
    </source>
</evidence>
<dbReference type="PANTHER" id="PTHR14398">
    <property type="entry name" value="RNA RECOGNITION RRM/RNP DOMAIN"/>
    <property type="match status" value="1"/>
</dbReference>
<dbReference type="Pfam" id="PF00076">
    <property type="entry name" value="RRM_1"/>
    <property type="match status" value="1"/>
</dbReference>
<dbReference type="EMBL" id="DS113184">
    <property type="protein sequence ID" value="EAY22448.1"/>
    <property type="molecule type" value="Genomic_DNA"/>
</dbReference>
<evidence type="ECO:0000256" key="1">
    <source>
        <dbReference type="ARBA" id="ARBA00022884"/>
    </source>
</evidence>
<dbReference type="SMART" id="SM00360">
    <property type="entry name" value="RRM"/>
    <property type="match status" value="1"/>
</dbReference>
<feature type="coiled-coil region" evidence="3">
    <location>
        <begin position="125"/>
        <end position="191"/>
    </location>
</feature>
<dbReference type="PANTHER" id="PTHR14398:SF0">
    <property type="entry name" value="ZINC FINGER PROTEIN SWM"/>
    <property type="match status" value="1"/>
</dbReference>
<proteinExistence type="predicted"/>
<dbReference type="InterPro" id="IPR000504">
    <property type="entry name" value="RRM_dom"/>
</dbReference>
<dbReference type="InterPro" id="IPR035979">
    <property type="entry name" value="RBD_domain_sf"/>
</dbReference>
<reference evidence="5" key="2">
    <citation type="journal article" date="2007" name="Science">
        <title>Draft genome sequence of the sexually transmitted pathogen Trichomonas vaginalis.</title>
        <authorList>
            <person name="Carlton J.M."/>
            <person name="Hirt R.P."/>
            <person name="Silva J.C."/>
            <person name="Delcher A.L."/>
            <person name="Schatz M."/>
            <person name="Zhao Q."/>
            <person name="Wortman J.R."/>
            <person name="Bidwell S.L."/>
            <person name="Alsmark U.C.M."/>
            <person name="Besteiro S."/>
            <person name="Sicheritz-Ponten T."/>
            <person name="Noel C.J."/>
            <person name="Dacks J.B."/>
            <person name="Foster P.G."/>
            <person name="Simillion C."/>
            <person name="Van de Peer Y."/>
            <person name="Miranda-Saavedra D."/>
            <person name="Barton G.J."/>
            <person name="Westrop G.D."/>
            <person name="Mueller S."/>
            <person name="Dessi D."/>
            <person name="Fiori P.L."/>
            <person name="Ren Q."/>
            <person name="Paulsen I."/>
            <person name="Zhang H."/>
            <person name="Bastida-Corcuera F.D."/>
            <person name="Simoes-Barbosa A."/>
            <person name="Brown M.T."/>
            <person name="Hayes R.D."/>
            <person name="Mukherjee M."/>
            <person name="Okumura C.Y."/>
            <person name="Schneider R."/>
            <person name="Smith A.J."/>
            <person name="Vanacova S."/>
            <person name="Villalvazo M."/>
            <person name="Haas B.J."/>
            <person name="Pertea M."/>
            <person name="Feldblyum T.V."/>
            <person name="Utterback T.R."/>
            <person name="Shu C.L."/>
            <person name="Osoegawa K."/>
            <person name="de Jong P.J."/>
            <person name="Hrdy I."/>
            <person name="Horvathova L."/>
            <person name="Zubacova Z."/>
            <person name="Dolezal P."/>
            <person name="Malik S.B."/>
            <person name="Logsdon J.M. Jr."/>
            <person name="Henze K."/>
            <person name="Gupta A."/>
            <person name="Wang C.C."/>
            <person name="Dunne R.L."/>
            <person name="Upcroft J.A."/>
            <person name="Upcroft P."/>
            <person name="White O."/>
            <person name="Salzberg S.L."/>
            <person name="Tang P."/>
            <person name="Chiu C.-H."/>
            <person name="Lee Y.-S."/>
            <person name="Embley T.M."/>
            <person name="Coombs G.H."/>
            <person name="Mottram J.C."/>
            <person name="Tachezy J."/>
            <person name="Fraser-Liggett C.M."/>
            <person name="Johnson P.J."/>
        </authorList>
    </citation>
    <scope>NUCLEOTIDE SEQUENCE [LARGE SCALE GENOMIC DNA]</scope>
    <source>
        <strain evidence="5">G3</strain>
    </source>
</reference>
<keyword evidence="6" id="KW-1185">Reference proteome</keyword>